<dbReference type="Pfam" id="PF00950">
    <property type="entry name" value="ABC-3"/>
    <property type="match status" value="1"/>
</dbReference>
<keyword evidence="3 6" id="KW-0812">Transmembrane</keyword>
<feature type="transmembrane region" description="Helical" evidence="7">
    <location>
        <begin position="236"/>
        <end position="256"/>
    </location>
</feature>
<keyword evidence="6" id="KW-0813">Transport</keyword>
<evidence type="ECO:0000256" key="1">
    <source>
        <dbReference type="ARBA" id="ARBA00004141"/>
    </source>
</evidence>
<dbReference type="RefSeq" id="WP_124972267.1">
    <property type="nucleotide sequence ID" value="NZ_RQVS01000008.1"/>
</dbReference>
<dbReference type="OrthoDB" id="3260923at2"/>
<dbReference type="InterPro" id="IPR001626">
    <property type="entry name" value="ABC_TroCD"/>
</dbReference>
<feature type="transmembrane region" description="Helical" evidence="7">
    <location>
        <begin position="212"/>
        <end position="230"/>
    </location>
</feature>
<comment type="subcellular location">
    <subcellularLocation>
        <location evidence="6">Cell membrane</location>
        <topology evidence="6">Multi-pass membrane protein</topology>
    </subcellularLocation>
    <subcellularLocation>
        <location evidence="1">Membrane</location>
        <topology evidence="1">Multi-pass membrane protein</topology>
    </subcellularLocation>
</comment>
<comment type="caution">
    <text evidence="8">The sequence shown here is derived from an EMBL/GenBank/DDBJ whole genome shotgun (WGS) entry which is preliminary data.</text>
</comment>
<accession>A0A3P3VYP8</accession>
<dbReference type="GO" id="GO:0055085">
    <property type="term" value="P:transmembrane transport"/>
    <property type="evidence" value="ECO:0007669"/>
    <property type="project" value="InterPro"/>
</dbReference>
<gene>
    <name evidence="8" type="ORF">EG850_07880</name>
</gene>
<reference evidence="8 9" key="1">
    <citation type="submission" date="2018-11" db="EMBL/GenBank/DDBJ databases">
        <title>YIM 102482-1 draft genome.</title>
        <authorList>
            <person name="Li G."/>
            <person name="Jiang Y."/>
        </authorList>
    </citation>
    <scope>NUCLEOTIDE SEQUENCE [LARGE SCALE GENOMIC DNA]</scope>
    <source>
        <strain evidence="8 9">YIM 102482-1</strain>
    </source>
</reference>
<keyword evidence="4 7" id="KW-1133">Transmembrane helix</keyword>
<dbReference type="PANTHER" id="PTHR30477:SF21">
    <property type="entry name" value="ABC-3 PROTEIN"/>
    <property type="match status" value="1"/>
</dbReference>
<feature type="transmembrane region" description="Helical" evidence="7">
    <location>
        <begin position="122"/>
        <end position="144"/>
    </location>
</feature>
<evidence type="ECO:0000313" key="9">
    <source>
        <dbReference type="Proteomes" id="UP000274391"/>
    </source>
</evidence>
<evidence type="ECO:0000256" key="6">
    <source>
        <dbReference type="RuleBase" id="RU003943"/>
    </source>
</evidence>
<evidence type="ECO:0000313" key="8">
    <source>
        <dbReference type="EMBL" id="RRJ86559.1"/>
    </source>
</evidence>
<name>A0A3P3VYP8_9MICO</name>
<feature type="transmembrane region" description="Helical" evidence="7">
    <location>
        <begin position="46"/>
        <end position="71"/>
    </location>
</feature>
<dbReference type="SUPFAM" id="SSF81345">
    <property type="entry name" value="ABC transporter involved in vitamin B12 uptake, BtuC"/>
    <property type="match status" value="1"/>
</dbReference>
<evidence type="ECO:0000256" key="7">
    <source>
        <dbReference type="SAM" id="Phobius"/>
    </source>
</evidence>
<evidence type="ECO:0000256" key="5">
    <source>
        <dbReference type="ARBA" id="ARBA00023136"/>
    </source>
</evidence>
<dbReference type="InterPro" id="IPR037294">
    <property type="entry name" value="ABC_BtuC-like"/>
</dbReference>
<feature type="transmembrane region" description="Helical" evidence="7">
    <location>
        <begin position="83"/>
        <end position="102"/>
    </location>
</feature>
<sequence length="277" mass="28711">MTVFTTALLAGLLVGLLSGLVGTIVVLRERAFFTVALTHATFPGGVAAALLGLNVVIGAGVMGLALVGLMLVLGRIRRQGQQVAAGIVLSFGYALGIFLHSLNPQLPVKVESYLTGTILAMSPTNITIIAVTLAVTVLVLLLFWKQLLFSTFDRAGFEAAGHREWRAEILTLLLITAAVVATMPAIGSILAIAMIAAPAAAARLITERITVLVPLACALGATAAIAGLYASRWFNLAAGGSMALAATAIFMVALAISRLRRRVTPRAESSLATAVAR</sequence>
<dbReference type="EMBL" id="RQVS01000008">
    <property type="protein sequence ID" value="RRJ86559.1"/>
    <property type="molecule type" value="Genomic_DNA"/>
</dbReference>
<comment type="similarity">
    <text evidence="2 6">Belongs to the ABC-3 integral membrane protein family.</text>
</comment>
<protein>
    <submittedName>
        <fullName evidence="8">Metal ABC transporter permease</fullName>
    </submittedName>
</protein>
<dbReference type="GO" id="GO:0043190">
    <property type="term" value="C:ATP-binding cassette (ABC) transporter complex"/>
    <property type="evidence" value="ECO:0007669"/>
    <property type="project" value="InterPro"/>
</dbReference>
<evidence type="ECO:0000256" key="3">
    <source>
        <dbReference type="ARBA" id="ARBA00022692"/>
    </source>
</evidence>
<evidence type="ECO:0000256" key="2">
    <source>
        <dbReference type="ARBA" id="ARBA00008034"/>
    </source>
</evidence>
<keyword evidence="9" id="KW-1185">Reference proteome</keyword>
<evidence type="ECO:0000256" key="4">
    <source>
        <dbReference type="ARBA" id="ARBA00022989"/>
    </source>
</evidence>
<dbReference type="AlphaFoldDB" id="A0A3P3VYP8"/>
<dbReference type="Gene3D" id="1.10.3470.10">
    <property type="entry name" value="ABC transporter involved in vitamin B12 uptake, BtuC"/>
    <property type="match status" value="1"/>
</dbReference>
<dbReference type="PANTHER" id="PTHR30477">
    <property type="entry name" value="ABC-TRANSPORTER METAL-BINDING PROTEIN"/>
    <property type="match status" value="1"/>
</dbReference>
<keyword evidence="5 7" id="KW-0472">Membrane</keyword>
<feature type="transmembrane region" description="Helical" evidence="7">
    <location>
        <begin position="165"/>
        <end position="183"/>
    </location>
</feature>
<proteinExistence type="inferred from homology"/>
<organism evidence="8 9">
    <name type="scientific">Gulosibacter macacae</name>
    <dbReference type="NCBI Taxonomy" id="2488791"/>
    <lineage>
        <taxon>Bacteria</taxon>
        <taxon>Bacillati</taxon>
        <taxon>Actinomycetota</taxon>
        <taxon>Actinomycetes</taxon>
        <taxon>Micrococcales</taxon>
        <taxon>Microbacteriaceae</taxon>
        <taxon>Gulosibacter</taxon>
    </lineage>
</organism>
<dbReference type="Proteomes" id="UP000274391">
    <property type="component" value="Unassembled WGS sequence"/>
</dbReference>